<comment type="caution">
    <text evidence="2">The sequence shown here is derived from an EMBL/GenBank/DDBJ whole genome shotgun (WGS) entry which is preliminary data.</text>
</comment>
<organism evidence="2 3">
    <name type="scientific">Streptomyces nojiriensis</name>
    <dbReference type="NCBI Taxonomy" id="66374"/>
    <lineage>
        <taxon>Bacteria</taxon>
        <taxon>Bacillati</taxon>
        <taxon>Actinomycetota</taxon>
        <taxon>Actinomycetes</taxon>
        <taxon>Kitasatosporales</taxon>
        <taxon>Streptomycetaceae</taxon>
        <taxon>Streptomyces</taxon>
    </lineage>
</organism>
<dbReference type="RefSeq" id="WP_189747110.1">
    <property type="nucleotide sequence ID" value="NZ_BMRL01000025.1"/>
</dbReference>
<gene>
    <name evidence="2" type="ORF">Snoj_33200</name>
</gene>
<keyword evidence="1" id="KW-0472">Membrane</keyword>
<name>A0ABQ3SMP3_9ACTN</name>
<reference evidence="3" key="1">
    <citation type="submission" date="2023-07" db="EMBL/GenBank/DDBJ databases">
        <title>Whole genome shotgun sequence of Streptomyces nojiriensis NBRC 13794.</title>
        <authorList>
            <person name="Komaki H."/>
            <person name="Tamura T."/>
        </authorList>
    </citation>
    <scope>NUCLEOTIDE SEQUENCE [LARGE SCALE GENOMIC DNA]</scope>
    <source>
        <strain evidence="3">NBRC 13794</strain>
    </source>
</reference>
<accession>A0ABQ3SMP3</accession>
<dbReference type="GeneID" id="95587685"/>
<protein>
    <submittedName>
        <fullName evidence="2">Oxidoreductase</fullName>
    </submittedName>
</protein>
<keyword evidence="1" id="KW-1133">Transmembrane helix</keyword>
<sequence>MNTPAADRTSSDPYPAETMLAQAFADGARADLMGAASTAARTVRAAALTALLRGVRRPGTAAGRDGAPALRLRGARVAGRLDLTGGGVAPEILRIRFEDCEFDEPLVCADALLPGLGLTRCRLPAVHADRIRVQGPLELRGCTIPGGVRLERARAETDVVLTGSTLGPGPDGRALAAEGMVVAGALDLAGTAASGVVFLAGIRVVGPLRLDDAAVRAPGGDALVLDRSVLGDRLLARRLVVDGALRMFNADVAGSVRLTGARLTHPDGIALGASGATVRGAVWCTAPFTAAGEVRLTGAELRTRLDLSGARIGHPGGLTALALDRLSASDVSLHGLTVTGGTVSAAGIHVRDTLDLRVDRADELNLDQGTVGVLLDGPAHWPARAGLAGLSYRALHPVLPAAERLSWLTRDPSAEASAQPYEQLAQHYTALGRPLDARRVRYAAQRRHRAALSGPIRWWEGVLQVTVGYGFRPWRALGWLAALVVLGTVVFGSLPPTALEPEKAPRFQAAAYTLDLLLPLVNLGQETAFQPVGATQWFGYALVGIGWVLASAVGLGLGRSLSGS</sequence>
<evidence type="ECO:0000313" key="2">
    <source>
        <dbReference type="EMBL" id="GHI69402.1"/>
    </source>
</evidence>
<proteinExistence type="predicted"/>
<evidence type="ECO:0000256" key="1">
    <source>
        <dbReference type="SAM" id="Phobius"/>
    </source>
</evidence>
<keyword evidence="1" id="KW-0812">Transmembrane</keyword>
<feature type="transmembrane region" description="Helical" evidence="1">
    <location>
        <begin position="476"/>
        <end position="495"/>
    </location>
</feature>
<keyword evidence="3" id="KW-1185">Reference proteome</keyword>
<dbReference type="EMBL" id="BNEC01000005">
    <property type="protein sequence ID" value="GHI69402.1"/>
    <property type="molecule type" value="Genomic_DNA"/>
</dbReference>
<evidence type="ECO:0000313" key="3">
    <source>
        <dbReference type="Proteomes" id="UP000613974"/>
    </source>
</evidence>
<feature type="transmembrane region" description="Helical" evidence="1">
    <location>
        <begin position="537"/>
        <end position="558"/>
    </location>
</feature>
<dbReference type="Proteomes" id="UP000613974">
    <property type="component" value="Unassembled WGS sequence"/>
</dbReference>